<evidence type="ECO:0000313" key="3">
    <source>
        <dbReference type="Proteomes" id="UP000315647"/>
    </source>
</evidence>
<gene>
    <name evidence="2" type="ORF">Enr10x_15610</name>
</gene>
<dbReference type="InterPro" id="IPR029058">
    <property type="entry name" value="AB_hydrolase_fold"/>
</dbReference>
<organism evidence="2 3">
    <name type="scientific">Gimesia panareensis</name>
    <dbReference type="NCBI Taxonomy" id="2527978"/>
    <lineage>
        <taxon>Bacteria</taxon>
        <taxon>Pseudomonadati</taxon>
        <taxon>Planctomycetota</taxon>
        <taxon>Planctomycetia</taxon>
        <taxon>Planctomycetales</taxon>
        <taxon>Planctomycetaceae</taxon>
        <taxon>Gimesia</taxon>
    </lineage>
</organism>
<keyword evidence="1" id="KW-0732">Signal</keyword>
<dbReference type="SUPFAM" id="SSF53474">
    <property type="entry name" value="alpha/beta-Hydrolases"/>
    <property type="match status" value="1"/>
</dbReference>
<evidence type="ECO:0000313" key="2">
    <source>
        <dbReference type="EMBL" id="QDT26260.1"/>
    </source>
</evidence>
<protein>
    <submittedName>
        <fullName evidence="2">Esterase</fullName>
    </submittedName>
</protein>
<dbReference type="InterPro" id="IPR000801">
    <property type="entry name" value="Esterase-like"/>
</dbReference>
<sequence precursor="true">METRKFVRMLVVWGLVMSGSFTVAAGSAAGLETEELFPRVEAVSFESANLKKRKRAVIVLPENWRSIKPAERRTLVILHGRGRHERSLVDDKMIRQQLLESGLFVILPDGDDGWYLNSPVRQQDVYETYLEEVLAQVANAYDLPEQGQQWAIAGWSMGGFGCVRFAERHPGRFAAVSSIIGLLDFPRNGLPTGQSYKVPVERFGADEVEWNKFNPLNQAGKLRGASLLIITADQAFDRTMNEHFRDRLTALELPHQYVELKGGHTFPVVRAALPLVLAHTQRVLLRKTRN</sequence>
<reference evidence="2 3" key="1">
    <citation type="submission" date="2019-03" db="EMBL/GenBank/DDBJ databases">
        <title>Deep-cultivation of Planctomycetes and their phenomic and genomic characterization uncovers novel biology.</title>
        <authorList>
            <person name="Wiegand S."/>
            <person name="Jogler M."/>
            <person name="Boedeker C."/>
            <person name="Pinto D."/>
            <person name="Vollmers J."/>
            <person name="Rivas-Marin E."/>
            <person name="Kohn T."/>
            <person name="Peeters S.H."/>
            <person name="Heuer A."/>
            <person name="Rast P."/>
            <person name="Oberbeckmann S."/>
            <person name="Bunk B."/>
            <person name="Jeske O."/>
            <person name="Meyerdierks A."/>
            <person name="Storesund J.E."/>
            <person name="Kallscheuer N."/>
            <person name="Luecker S."/>
            <person name="Lage O.M."/>
            <person name="Pohl T."/>
            <person name="Merkel B.J."/>
            <person name="Hornburger P."/>
            <person name="Mueller R.-W."/>
            <person name="Bruemmer F."/>
            <person name="Labrenz M."/>
            <person name="Spormann A.M."/>
            <person name="Op den Camp H."/>
            <person name="Overmann J."/>
            <person name="Amann R."/>
            <person name="Jetten M.S.M."/>
            <person name="Mascher T."/>
            <person name="Medema M.H."/>
            <person name="Devos D.P."/>
            <person name="Kaster A.-K."/>
            <person name="Ovreas L."/>
            <person name="Rohde M."/>
            <person name="Galperin M.Y."/>
            <person name="Jogler C."/>
        </authorList>
    </citation>
    <scope>NUCLEOTIDE SEQUENCE [LARGE SCALE GENOMIC DNA]</scope>
    <source>
        <strain evidence="2 3">Enr10</strain>
    </source>
</reference>
<proteinExistence type="predicted"/>
<dbReference type="GO" id="GO:0016747">
    <property type="term" value="F:acyltransferase activity, transferring groups other than amino-acyl groups"/>
    <property type="evidence" value="ECO:0007669"/>
    <property type="project" value="TreeGrafter"/>
</dbReference>
<accession>A0A517Q3R5</accession>
<dbReference type="EMBL" id="CP037421">
    <property type="protein sequence ID" value="QDT26260.1"/>
    <property type="molecule type" value="Genomic_DNA"/>
</dbReference>
<dbReference type="Proteomes" id="UP000315647">
    <property type="component" value="Chromosome"/>
</dbReference>
<dbReference type="RefSeq" id="WP_145448608.1">
    <property type="nucleotide sequence ID" value="NZ_CP037421.1"/>
</dbReference>
<dbReference type="InterPro" id="IPR050583">
    <property type="entry name" value="Mycobacterial_A85_antigen"/>
</dbReference>
<feature type="signal peptide" evidence="1">
    <location>
        <begin position="1"/>
        <end position="25"/>
    </location>
</feature>
<dbReference type="Gene3D" id="3.40.50.1820">
    <property type="entry name" value="alpha/beta hydrolase"/>
    <property type="match status" value="1"/>
</dbReference>
<dbReference type="AlphaFoldDB" id="A0A517Q3R5"/>
<name>A0A517Q3R5_9PLAN</name>
<evidence type="ECO:0000256" key="1">
    <source>
        <dbReference type="SAM" id="SignalP"/>
    </source>
</evidence>
<dbReference type="PANTHER" id="PTHR48098:SF1">
    <property type="entry name" value="DIACYLGLYCEROL ACYLTRANSFERASE_MYCOLYLTRANSFERASE AG85A"/>
    <property type="match status" value="1"/>
</dbReference>
<dbReference type="Pfam" id="PF00756">
    <property type="entry name" value="Esterase"/>
    <property type="match status" value="1"/>
</dbReference>
<feature type="chain" id="PRO_5022111249" evidence="1">
    <location>
        <begin position="26"/>
        <end position="290"/>
    </location>
</feature>
<keyword evidence="3" id="KW-1185">Reference proteome</keyword>
<dbReference type="PANTHER" id="PTHR48098">
    <property type="entry name" value="ENTEROCHELIN ESTERASE-RELATED"/>
    <property type="match status" value="1"/>
</dbReference>